<keyword evidence="6" id="KW-1185">Reference proteome</keyword>
<dbReference type="SUPFAM" id="SSF89550">
    <property type="entry name" value="PHP domain-like"/>
    <property type="match status" value="1"/>
</dbReference>
<organism evidence="5 6">
    <name type="scientific">Ideonella aquatica</name>
    <dbReference type="NCBI Taxonomy" id="2824119"/>
    <lineage>
        <taxon>Bacteria</taxon>
        <taxon>Pseudomonadati</taxon>
        <taxon>Pseudomonadota</taxon>
        <taxon>Betaproteobacteria</taxon>
        <taxon>Burkholderiales</taxon>
        <taxon>Sphaerotilaceae</taxon>
        <taxon>Ideonella</taxon>
    </lineage>
</organism>
<dbReference type="EC" id="3.1.3.48" evidence="2"/>
<proteinExistence type="inferred from homology"/>
<gene>
    <name evidence="5" type="ORF">KAK06_13260</name>
</gene>
<dbReference type="AlphaFoldDB" id="A0A940YGX7"/>
<dbReference type="PIRSF" id="PIRSF016557">
    <property type="entry name" value="Caps_synth_CpsB"/>
    <property type="match status" value="1"/>
</dbReference>
<evidence type="ECO:0000313" key="5">
    <source>
        <dbReference type="EMBL" id="MBQ0959915.1"/>
    </source>
</evidence>
<dbReference type="Gene3D" id="3.20.20.140">
    <property type="entry name" value="Metal-dependent hydrolases"/>
    <property type="match status" value="1"/>
</dbReference>
<keyword evidence="3" id="KW-0378">Hydrolase</keyword>
<dbReference type="PANTHER" id="PTHR39181:SF1">
    <property type="entry name" value="TYROSINE-PROTEIN PHOSPHATASE YWQE"/>
    <property type="match status" value="1"/>
</dbReference>
<dbReference type="Pfam" id="PF19567">
    <property type="entry name" value="CpsB_CapC"/>
    <property type="match status" value="1"/>
</dbReference>
<accession>A0A940YGX7</accession>
<dbReference type="PANTHER" id="PTHR39181">
    <property type="entry name" value="TYROSINE-PROTEIN PHOSPHATASE YWQE"/>
    <property type="match status" value="1"/>
</dbReference>
<comment type="catalytic activity">
    <reaction evidence="4">
        <text>O-phospho-L-tyrosyl-[protein] + H2O = L-tyrosyl-[protein] + phosphate</text>
        <dbReference type="Rhea" id="RHEA:10684"/>
        <dbReference type="Rhea" id="RHEA-COMP:10136"/>
        <dbReference type="Rhea" id="RHEA-COMP:20101"/>
        <dbReference type="ChEBI" id="CHEBI:15377"/>
        <dbReference type="ChEBI" id="CHEBI:43474"/>
        <dbReference type="ChEBI" id="CHEBI:46858"/>
        <dbReference type="ChEBI" id="CHEBI:61978"/>
        <dbReference type="EC" id="3.1.3.48"/>
    </reaction>
</comment>
<evidence type="ECO:0000256" key="1">
    <source>
        <dbReference type="ARBA" id="ARBA00005750"/>
    </source>
</evidence>
<evidence type="ECO:0000256" key="2">
    <source>
        <dbReference type="ARBA" id="ARBA00013064"/>
    </source>
</evidence>
<sequence>MIDLHCHLLPGIDDGPATLDDALALARAMVADGIVQAVATPHVFPGRFDNTRGSIAPVHAAFCQRLAQEGIALRLHVAGELRLSAELLDRLGSGDLPFLNQDGPRPRAMLLEMPDGQVPLGTDRLCAAFSRQGIVPLIAHPERNRGVMERLDRILPLLDAGCQLQVTAGSLLGDFGERAQDTAWDLLDRGHVAVVASDAHNLRGRAPRMSAARELLAQECGEPMARRLTQDNPARLCGLA</sequence>
<name>A0A940YGX7_9BURK</name>
<evidence type="ECO:0000256" key="3">
    <source>
        <dbReference type="ARBA" id="ARBA00022801"/>
    </source>
</evidence>
<reference evidence="5" key="1">
    <citation type="submission" date="2021-04" db="EMBL/GenBank/DDBJ databases">
        <title>The genome sequence of Ideonella sp. 4Y11.</title>
        <authorList>
            <person name="Liu Y."/>
        </authorList>
    </citation>
    <scope>NUCLEOTIDE SEQUENCE</scope>
    <source>
        <strain evidence="5">4Y11</strain>
    </source>
</reference>
<protein>
    <recommendedName>
        <fullName evidence="2">protein-tyrosine-phosphatase</fullName>
        <ecNumber evidence="2">3.1.3.48</ecNumber>
    </recommendedName>
</protein>
<dbReference type="InterPro" id="IPR016195">
    <property type="entry name" value="Pol/histidinol_Pase-like"/>
</dbReference>
<comment type="caution">
    <text evidence="5">The sequence shown here is derived from an EMBL/GenBank/DDBJ whole genome shotgun (WGS) entry which is preliminary data.</text>
</comment>
<dbReference type="InterPro" id="IPR016667">
    <property type="entry name" value="Caps_polysacc_synth_CpsB/CapC"/>
</dbReference>
<comment type="similarity">
    <text evidence="1">Belongs to the metallo-dependent hydrolases superfamily. CpsB/CapC family.</text>
</comment>
<dbReference type="EMBL" id="JAGQDE010000011">
    <property type="protein sequence ID" value="MBQ0959915.1"/>
    <property type="molecule type" value="Genomic_DNA"/>
</dbReference>
<evidence type="ECO:0000256" key="4">
    <source>
        <dbReference type="ARBA" id="ARBA00051722"/>
    </source>
</evidence>
<dbReference type="GO" id="GO:0030145">
    <property type="term" value="F:manganese ion binding"/>
    <property type="evidence" value="ECO:0007669"/>
    <property type="project" value="InterPro"/>
</dbReference>
<evidence type="ECO:0000313" key="6">
    <source>
        <dbReference type="Proteomes" id="UP000678374"/>
    </source>
</evidence>
<dbReference type="RefSeq" id="WP_210802596.1">
    <property type="nucleotide sequence ID" value="NZ_JAGQDE010000011.1"/>
</dbReference>
<dbReference type="GO" id="GO:0004725">
    <property type="term" value="F:protein tyrosine phosphatase activity"/>
    <property type="evidence" value="ECO:0007669"/>
    <property type="project" value="UniProtKB-EC"/>
</dbReference>
<dbReference type="Proteomes" id="UP000678374">
    <property type="component" value="Unassembled WGS sequence"/>
</dbReference>